<evidence type="ECO:0000256" key="2">
    <source>
        <dbReference type="SAM" id="MobiDB-lite"/>
    </source>
</evidence>
<feature type="region of interest" description="Disordered" evidence="2">
    <location>
        <begin position="1"/>
        <end position="79"/>
    </location>
</feature>
<name>A0A2I0KA76_PUNGR</name>
<dbReference type="InterPro" id="IPR002773">
    <property type="entry name" value="Deoxyhypusine_synthase"/>
</dbReference>
<dbReference type="EMBL" id="PGOL01000751">
    <property type="protein sequence ID" value="PKI65448.1"/>
    <property type="molecule type" value="Genomic_DNA"/>
</dbReference>
<keyword evidence="4" id="KW-1185">Reference proteome</keyword>
<dbReference type="InterPro" id="IPR036982">
    <property type="entry name" value="Deoxyhypusine_synthase_sf"/>
</dbReference>
<reference evidence="3 4" key="1">
    <citation type="submission" date="2017-11" db="EMBL/GenBank/DDBJ databases">
        <title>De-novo sequencing of pomegranate (Punica granatum L.) genome.</title>
        <authorList>
            <person name="Akparov Z."/>
            <person name="Amiraslanov A."/>
            <person name="Hajiyeva S."/>
            <person name="Abbasov M."/>
            <person name="Kaur K."/>
            <person name="Hamwieh A."/>
            <person name="Solovyev V."/>
            <person name="Salamov A."/>
            <person name="Braich B."/>
            <person name="Kosarev P."/>
            <person name="Mahmoud A."/>
            <person name="Hajiyev E."/>
            <person name="Babayeva S."/>
            <person name="Izzatullayeva V."/>
            <person name="Mammadov A."/>
            <person name="Mammadov A."/>
            <person name="Sharifova S."/>
            <person name="Ojaghi J."/>
            <person name="Eynullazada K."/>
            <person name="Bayramov B."/>
            <person name="Abdulazimova A."/>
            <person name="Shahmuradov I."/>
        </authorList>
    </citation>
    <scope>NUCLEOTIDE SEQUENCE [LARGE SCALE GENOMIC DNA]</scope>
    <source>
        <strain evidence="4">cv. AG2017</strain>
        <tissue evidence="3">Leaf</tissue>
    </source>
</reference>
<dbReference type="Proteomes" id="UP000233551">
    <property type="component" value="Unassembled WGS sequence"/>
</dbReference>
<sequence>MAAAALSSPEPGAGAKGIVEQKQQRRACRLVGRGSRLSHTQASSSAARRRRSSLAGRTTGSHSCDRRRAGTAISSASQRERKKELIPYMLVLGRLGMIILGGGMPKHQICDANMMRNGPDFVAS</sequence>
<evidence type="ECO:0000256" key="1">
    <source>
        <dbReference type="ARBA" id="ARBA00009892"/>
    </source>
</evidence>
<dbReference type="STRING" id="22663.A0A2I0KA76"/>
<dbReference type="InterPro" id="IPR029035">
    <property type="entry name" value="DHS-like_NAD/FAD-binding_dom"/>
</dbReference>
<organism evidence="3 4">
    <name type="scientific">Punica granatum</name>
    <name type="common">Pomegranate</name>
    <dbReference type="NCBI Taxonomy" id="22663"/>
    <lineage>
        <taxon>Eukaryota</taxon>
        <taxon>Viridiplantae</taxon>
        <taxon>Streptophyta</taxon>
        <taxon>Embryophyta</taxon>
        <taxon>Tracheophyta</taxon>
        <taxon>Spermatophyta</taxon>
        <taxon>Magnoliopsida</taxon>
        <taxon>eudicotyledons</taxon>
        <taxon>Gunneridae</taxon>
        <taxon>Pentapetalae</taxon>
        <taxon>rosids</taxon>
        <taxon>malvids</taxon>
        <taxon>Myrtales</taxon>
        <taxon>Lythraceae</taxon>
        <taxon>Punica</taxon>
    </lineage>
</organism>
<dbReference type="Gene3D" id="3.40.910.10">
    <property type="entry name" value="Deoxyhypusine synthase"/>
    <property type="match status" value="1"/>
</dbReference>
<accession>A0A2I0KA76</accession>
<comment type="caution">
    <text evidence="3">The sequence shown here is derived from an EMBL/GenBank/DDBJ whole genome shotgun (WGS) entry which is preliminary data.</text>
</comment>
<comment type="similarity">
    <text evidence="1">Belongs to the deoxyhypusine synthase family.</text>
</comment>
<dbReference type="SUPFAM" id="SSF52467">
    <property type="entry name" value="DHS-like NAD/FAD-binding domain"/>
    <property type="match status" value="1"/>
</dbReference>
<evidence type="ECO:0000313" key="4">
    <source>
        <dbReference type="Proteomes" id="UP000233551"/>
    </source>
</evidence>
<gene>
    <name evidence="3" type="ORF">CRG98_014187</name>
</gene>
<dbReference type="Pfam" id="PF01916">
    <property type="entry name" value="DS"/>
    <property type="match status" value="1"/>
</dbReference>
<proteinExistence type="inferred from homology"/>
<evidence type="ECO:0000313" key="3">
    <source>
        <dbReference type="EMBL" id="PKI65448.1"/>
    </source>
</evidence>
<dbReference type="AlphaFoldDB" id="A0A2I0KA76"/>
<protein>
    <submittedName>
        <fullName evidence="3">Uncharacterized protein</fullName>
    </submittedName>
</protein>